<dbReference type="InterPro" id="IPR050625">
    <property type="entry name" value="ParA/MinD_ATPase"/>
</dbReference>
<evidence type="ECO:0000256" key="1">
    <source>
        <dbReference type="SAM" id="MobiDB-lite"/>
    </source>
</evidence>
<protein>
    <recommendedName>
        <fullName evidence="4">ParA family protein</fullName>
    </recommendedName>
</protein>
<dbReference type="SUPFAM" id="SSF52540">
    <property type="entry name" value="P-loop containing nucleoside triphosphate hydrolases"/>
    <property type="match status" value="1"/>
</dbReference>
<organism evidence="2 3">
    <name type="scientific">Glutamicibacter ardleyensis</name>
    <dbReference type="NCBI Taxonomy" id="225894"/>
    <lineage>
        <taxon>Bacteria</taxon>
        <taxon>Bacillati</taxon>
        <taxon>Actinomycetota</taxon>
        <taxon>Actinomycetes</taxon>
        <taxon>Micrococcales</taxon>
        <taxon>Micrococcaceae</taxon>
        <taxon>Glutamicibacter</taxon>
    </lineage>
</organism>
<dbReference type="Proteomes" id="UP000606115">
    <property type="component" value="Unassembled WGS sequence"/>
</dbReference>
<accession>A0ABQ2DUA0</accession>
<evidence type="ECO:0000313" key="2">
    <source>
        <dbReference type="EMBL" id="GGJ73172.1"/>
    </source>
</evidence>
<evidence type="ECO:0008006" key="4">
    <source>
        <dbReference type="Google" id="ProtNLM"/>
    </source>
</evidence>
<dbReference type="InterPro" id="IPR027417">
    <property type="entry name" value="P-loop_NTPase"/>
</dbReference>
<dbReference type="PANTHER" id="PTHR43384">
    <property type="entry name" value="SEPTUM SITE-DETERMINING PROTEIN MIND HOMOLOG, CHLOROPLASTIC-RELATED"/>
    <property type="match status" value="1"/>
</dbReference>
<sequence>MGTEWPGDERRKAKTDVLTVSNASDKPEASLQILNNPEPVKPTAPEPTRAAPLAAGTPLVTGTLSSAITGSDALETPLPAEEGWQRTIRTWTGGLISPKPGPQELARRTTLASIRRVYPRPVTVTVAQPAGGSGKTSISVALASTIGNTSDHAVLAMDNNETMGTLGVRTRSNGSKLTIIDLLDALEELKNEHTRSGDVQYFTRPQGDNRFAVLASDEDPDRMQMLTRETLNELLEVVQRFWNVIVLDTGNNTRAENWLAGIERSDQLVFPVEMNDKSVVSVLRTIEQLQAMSQLSGNDHYAALCRHAVLVISPGSHRRSVAPERRKELRTMLEQALGEEATFLPVPYEPALDTNGLIDWQLATDESVRAFEKVAATVSEGMHHAAVRAESTKRNKKEN</sequence>
<gene>
    <name evidence="2" type="ORF">GCM10007173_35230</name>
</gene>
<dbReference type="GeneID" id="303305857"/>
<dbReference type="Gene3D" id="3.40.50.300">
    <property type="entry name" value="P-loop containing nucleotide triphosphate hydrolases"/>
    <property type="match status" value="1"/>
</dbReference>
<dbReference type="EMBL" id="BMKX01000013">
    <property type="protein sequence ID" value="GGJ73172.1"/>
    <property type="molecule type" value="Genomic_DNA"/>
</dbReference>
<reference evidence="3" key="1">
    <citation type="journal article" date="2019" name="Int. J. Syst. Evol. Microbiol.">
        <title>The Global Catalogue of Microorganisms (GCM) 10K type strain sequencing project: providing services to taxonomists for standard genome sequencing and annotation.</title>
        <authorList>
            <consortium name="The Broad Institute Genomics Platform"/>
            <consortium name="The Broad Institute Genome Sequencing Center for Infectious Disease"/>
            <person name="Wu L."/>
            <person name="Ma J."/>
        </authorList>
    </citation>
    <scope>NUCLEOTIDE SEQUENCE [LARGE SCALE GENOMIC DNA]</scope>
    <source>
        <strain evidence="3">CGMCC 1.3685</strain>
    </source>
</reference>
<evidence type="ECO:0000313" key="3">
    <source>
        <dbReference type="Proteomes" id="UP000606115"/>
    </source>
</evidence>
<dbReference type="PANTHER" id="PTHR43384:SF14">
    <property type="entry name" value="ESX-1 SECRETION-ASSOCIATED PROTEIN ESPI"/>
    <property type="match status" value="1"/>
</dbReference>
<feature type="region of interest" description="Disordered" evidence="1">
    <location>
        <begin position="1"/>
        <end position="48"/>
    </location>
</feature>
<keyword evidence="3" id="KW-1185">Reference proteome</keyword>
<proteinExistence type="predicted"/>
<comment type="caution">
    <text evidence="2">The sequence shown here is derived from an EMBL/GenBank/DDBJ whole genome shotgun (WGS) entry which is preliminary data.</text>
</comment>
<dbReference type="RefSeq" id="WP_188687357.1">
    <property type="nucleotide sequence ID" value="NZ_BMKX01000013.1"/>
</dbReference>
<name>A0ABQ2DUA0_9MICC</name>